<accession>A0A2H3L185</accession>
<dbReference type="RefSeq" id="WP_014084830.1">
    <property type="nucleotide sequence ID" value="NZ_CBCSFI010000037.1"/>
</dbReference>
<reference evidence="7 9" key="2">
    <citation type="submission" date="2019-06" db="EMBL/GenBank/DDBJ databases">
        <title>Genomic Encyclopedia of Archaeal and Bacterial Type Strains, Phase II (KMG-II): from individual species to whole genera.</title>
        <authorList>
            <person name="Goeker M."/>
        </authorList>
    </citation>
    <scope>NUCLEOTIDE SEQUENCE [LARGE SCALE GENOMIC DNA]</scope>
    <source>
        <strain evidence="7 9">DSM 24789</strain>
    </source>
</reference>
<dbReference type="EMBL" id="PCMW01000013">
    <property type="protein sequence ID" value="PDS26517.1"/>
    <property type="molecule type" value="Genomic_DNA"/>
</dbReference>
<gene>
    <name evidence="6" type="ORF">B0A77_02140</name>
    <name evidence="7" type="ORF">BC670_2435</name>
</gene>
<dbReference type="CDD" id="cd17535">
    <property type="entry name" value="REC_NarL-like"/>
    <property type="match status" value="1"/>
</dbReference>
<feature type="domain" description="Response regulatory" evidence="5">
    <location>
        <begin position="3"/>
        <end position="119"/>
    </location>
</feature>
<dbReference type="AlphaFoldDB" id="A0A2H3L185"/>
<dbReference type="GO" id="GO:0000160">
    <property type="term" value="P:phosphorelay signal transduction system"/>
    <property type="evidence" value="ECO:0007669"/>
    <property type="project" value="InterPro"/>
</dbReference>
<keyword evidence="2 6" id="KW-0238">DNA-binding</keyword>
<sequence length="209" mass="23572">MIKVCIADNFPIVHYATKAYFKDSIDVTLVANVNSFAEAKAAITQFDYNVLVIDLNIHDLSSILEIKAMLKDDPQIKVVIYSALSENMYAPNALKIGVKGYVSKTEPIEKLRNAIIRVAQGEIFVSDDILETIETNAKTPKSERLFKKLSTREIEVLRYFSAGKKNKEIAQILDLNEKTIGTYKLRLLQKLDVTNLVDLVHKAKDLKIV</sequence>
<dbReference type="Pfam" id="PF00196">
    <property type="entry name" value="GerE"/>
    <property type="match status" value="1"/>
</dbReference>
<dbReference type="OMA" id="RVEIAMW"/>
<dbReference type="PANTHER" id="PTHR45566">
    <property type="entry name" value="HTH-TYPE TRANSCRIPTIONAL REGULATOR YHJB-RELATED"/>
    <property type="match status" value="1"/>
</dbReference>
<dbReference type="InterPro" id="IPR016032">
    <property type="entry name" value="Sig_transdc_resp-reg_C-effctor"/>
</dbReference>
<dbReference type="InterPro" id="IPR051015">
    <property type="entry name" value="EvgA-like"/>
</dbReference>
<dbReference type="SMART" id="SM00421">
    <property type="entry name" value="HTH_LUXR"/>
    <property type="match status" value="1"/>
</dbReference>
<dbReference type="Gene3D" id="3.40.50.2300">
    <property type="match status" value="1"/>
</dbReference>
<dbReference type="InterPro" id="IPR000792">
    <property type="entry name" value="Tscrpt_reg_LuxR_C"/>
</dbReference>
<evidence type="ECO:0000313" key="8">
    <source>
        <dbReference type="Proteomes" id="UP000220828"/>
    </source>
</evidence>
<dbReference type="PRINTS" id="PR00038">
    <property type="entry name" value="HTHLUXR"/>
</dbReference>
<comment type="caution">
    <text evidence="6">The sequence shown here is derived from an EMBL/GenBank/DDBJ whole genome shotgun (WGS) entry which is preliminary data.</text>
</comment>
<proteinExistence type="predicted"/>
<dbReference type="PROSITE" id="PS50043">
    <property type="entry name" value="HTH_LUXR_2"/>
    <property type="match status" value="1"/>
</dbReference>
<dbReference type="InterPro" id="IPR011006">
    <property type="entry name" value="CheY-like_superfamily"/>
</dbReference>
<reference evidence="6 8" key="1">
    <citation type="submission" date="2017-09" db="EMBL/GenBank/DDBJ databases">
        <title>Whole genomes of Flavobacteriaceae.</title>
        <authorList>
            <person name="Stine C."/>
            <person name="Li C."/>
            <person name="Tadesse D."/>
        </authorList>
    </citation>
    <scope>NUCLEOTIDE SEQUENCE [LARGE SCALE GENOMIC DNA]</scope>
    <source>
        <strain evidence="6 8">ATCC 35036</strain>
    </source>
</reference>
<organism evidence="6 8">
    <name type="scientific">Flavobacterium branchiophilum</name>
    <dbReference type="NCBI Taxonomy" id="55197"/>
    <lineage>
        <taxon>Bacteria</taxon>
        <taxon>Pseudomonadati</taxon>
        <taxon>Bacteroidota</taxon>
        <taxon>Flavobacteriia</taxon>
        <taxon>Flavobacteriales</taxon>
        <taxon>Flavobacteriaceae</taxon>
        <taxon>Flavobacterium</taxon>
    </lineage>
</organism>
<evidence type="ECO:0000313" key="9">
    <source>
        <dbReference type="Proteomes" id="UP000320773"/>
    </source>
</evidence>
<dbReference type="Pfam" id="PF00072">
    <property type="entry name" value="Response_reg"/>
    <property type="match status" value="1"/>
</dbReference>
<feature type="modified residue" description="4-aspartylphosphate" evidence="3">
    <location>
        <position position="54"/>
    </location>
</feature>
<feature type="domain" description="HTH luxR-type" evidence="4">
    <location>
        <begin position="142"/>
        <end position="207"/>
    </location>
</feature>
<dbReference type="SUPFAM" id="SSF46894">
    <property type="entry name" value="C-terminal effector domain of the bipartite response regulators"/>
    <property type="match status" value="1"/>
</dbReference>
<evidence type="ECO:0000259" key="5">
    <source>
        <dbReference type="PROSITE" id="PS50110"/>
    </source>
</evidence>
<dbReference type="GO" id="GO:0003677">
    <property type="term" value="F:DNA binding"/>
    <property type="evidence" value="ECO:0007669"/>
    <property type="project" value="UniProtKB-KW"/>
</dbReference>
<dbReference type="SMART" id="SM00448">
    <property type="entry name" value="REC"/>
    <property type="match status" value="1"/>
</dbReference>
<dbReference type="PROSITE" id="PS50110">
    <property type="entry name" value="RESPONSE_REGULATORY"/>
    <property type="match status" value="1"/>
</dbReference>
<dbReference type="GO" id="GO:0006355">
    <property type="term" value="P:regulation of DNA-templated transcription"/>
    <property type="evidence" value="ECO:0007669"/>
    <property type="project" value="InterPro"/>
</dbReference>
<dbReference type="CDD" id="cd06170">
    <property type="entry name" value="LuxR_C_like"/>
    <property type="match status" value="1"/>
</dbReference>
<dbReference type="OrthoDB" id="1013073at2"/>
<dbReference type="Proteomes" id="UP000320773">
    <property type="component" value="Unassembled WGS sequence"/>
</dbReference>
<name>A0A2H3L185_9FLAO</name>
<evidence type="ECO:0000313" key="7">
    <source>
        <dbReference type="EMBL" id="TQM41469.1"/>
    </source>
</evidence>
<dbReference type="InterPro" id="IPR001789">
    <property type="entry name" value="Sig_transdc_resp-reg_receiver"/>
</dbReference>
<dbReference type="PANTHER" id="PTHR45566:SF2">
    <property type="entry name" value="NARL SUBFAMILY"/>
    <property type="match status" value="1"/>
</dbReference>
<evidence type="ECO:0000256" key="1">
    <source>
        <dbReference type="ARBA" id="ARBA00022553"/>
    </source>
</evidence>
<dbReference type="InterPro" id="IPR058245">
    <property type="entry name" value="NreC/VraR/RcsB-like_REC"/>
</dbReference>
<evidence type="ECO:0000256" key="3">
    <source>
        <dbReference type="PROSITE-ProRule" id="PRU00169"/>
    </source>
</evidence>
<keyword evidence="1 3" id="KW-0597">Phosphoprotein</keyword>
<dbReference type="Proteomes" id="UP000220828">
    <property type="component" value="Unassembled WGS sequence"/>
</dbReference>
<evidence type="ECO:0000313" key="6">
    <source>
        <dbReference type="EMBL" id="PDS26517.1"/>
    </source>
</evidence>
<dbReference type="SUPFAM" id="SSF52172">
    <property type="entry name" value="CheY-like"/>
    <property type="match status" value="1"/>
</dbReference>
<protein>
    <submittedName>
        <fullName evidence="6">DNA-binding response regulator</fullName>
    </submittedName>
    <submittedName>
        <fullName evidence="7">LuxR family two component transcriptional regulator</fullName>
    </submittedName>
</protein>
<evidence type="ECO:0000259" key="4">
    <source>
        <dbReference type="PROSITE" id="PS50043"/>
    </source>
</evidence>
<dbReference type="EMBL" id="VFPJ01000001">
    <property type="protein sequence ID" value="TQM41469.1"/>
    <property type="molecule type" value="Genomic_DNA"/>
</dbReference>
<evidence type="ECO:0000256" key="2">
    <source>
        <dbReference type="ARBA" id="ARBA00023125"/>
    </source>
</evidence>
<dbReference type="PROSITE" id="PS00622">
    <property type="entry name" value="HTH_LUXR_1"/>
    <property type="match status" value="1"/>
</dbReference>